<keyword evidence="4" id="KW-1185">Reference proteome</keyword>
<dbReference type="OrthoDB" id="9815800at2"/>
<sequence>MKIDQWLTPENLGLVAVGIVIGAVSLIGVEGAYDTDVAARLCASKIFELAEPSKASPIDSETLRCATLPVEQADDPKCQALWATLRRKFLMPKKEENNSSAAPDMFPSVPRALEKPSPKTAPPPSE</sequence>
<organism evidence="3 4">
    <name type="scientific">Methylocystis hirsuta</name>
    <dbReference type="NCBI Taxonomy" id="369798"/>
    <lineage>
        <taxon>Bacteria</taxon>
        <taxon>Pseudomonadati</taxon>
        <taxon>Pseudomonadota</taxon>
        <taxon>Alphaproteobacteria</taxon>
        <taxon>Hyphomicrobiales</taxon>
        <taxon>Methylocystaceae</taxon>
        <taxon>Methylocystis</taxon>
    </lineage>
</organism>
<keyword evidence="2" id="KW-0472">Membrane</keyword>
<proteinExistence type="predicted"/>
<accession>A0A3M9XTC0</accession>
<dbReference type="EMBL" id="QWDD01000001">
    <property type="protein sequence ID" value="RNJ50358.1"/>
    <property type="molecule type" value="Genomic_DNA"/>
</dbReference>
<dbReference type="InterPro" id="IPR027587">
    <property type="entry name" value="TrbK"/>
</dbReference>
<dbReference type="AlphaFoldDB" id="A0A3M9XTC0"/>
<keyword evidence="2" id="KW-0812">Transmembrane</keyword>
<dbReference type="RefSeq" id="WP_123176300.1">
    <property type="nucleotide sequence ID" value="NZ_QWDD01000001.1"/>
</dbReference>
<evidence type="ECO:0000256" key="1">
    <source>
        <dbReference type="SAM" id="MobiDB-lite"/>
    </source>
</evidence>
<gene>
    <name evidence="3" type="ORF">D1O30_12920</name>
</gene>
<dbReference type="Proteomes" id="UP000268623">
    <property type="component" value="Unassembled WGS sequence"/>
</dbReference>
<name>A0A3M9XTC0_9HYPH</name>
<evidence type="ECO:0000256" key="2">
    <source>
        <dbReference type="SAM" id="Phobius"/>
    </source>
</evidence>
<keyword evidence="2" id="KW-1133">Transmembrane helix</keyword>
<protein>
    <recommendedName>
        <fullName evidence="5">Conjugal transfer protein TrbK</fullName>
    </recommendedName>
</protein>
<dbReference type="NCBIfam" id="TIGR04360">
    <property type="entry name" value="other_trbK"/>
    <property type="match status" value="1"/>
</dbReference>
<reference evidence="3 4" key="1">
    <citation type="submission" date="2018-08" db="EMBL/GenBank/DDBJ databases">
        <title>Genome sequence of Methylocystis hirsuta CSC1, a methanotroph able to accumulate PHAs.</title>
        <authorList>
            <person name="Bordel S."/>
            <person name="Rodriguez E."/>
            <person name="Gancedo J."/>
            <person name="Munoz R."/>
        </authorList>
    </citation>
    <scope>NUCLEOTIDE SEQUENCE [LARGE SCALE GENOMIC DNA]</scope>
    <source>
        <strain evidence="3 4">CSC1</strain>
    </source>
</reference>
<feature type="region of interest" description="Disordered" evidence="1">
    <location>
        <begin position="93"/>
        <end position="126"/>
    </location>
</feature>
<evidence type="ECO:0000313" key="3">
    <source>
        <dbReference type="EMBL" id="RNJ50358.1"/>
    </source>
</evidence>
<dbReference type="Pfam" id="PF20084">
    <property type="entry name" value="TrbK"/>
    <property type="match status" value="1"/>
</dbReference>
<feature type="transmembrane region" description="Helical" evidence="2">
    <location>
        <begin position="12"/>
        <end position="33"/>
    </location>
</feature>
<comment type="caution">
    <text evidence="3">The sequence shown here is derived from an EMBL/GenBank/DDBJ whole genome shotgun (WGS) entry which is preliminary data.</text>
</comment>
<evidence type="ECO:0000313" key="4">
    <source>
        <dbReference type="Proteomes" id="UP000268623"/>
    </source>
</evidence>
<evidence type="ECO:0008006" key="5">
    <source>
        <dbReference type="Google" id="ProtNLM"/>
    </source>
</evidence>